<dbReference type="SMART" id="SM00175">
    <property type="entry name" value="RAB"/>
    <property type="match status" value="1"/>
</dbReference>
<organism evidence="6">
    <name type="scientific">Enterobius vermicularis</name>
    <name type="common">Human pinworm</name>
    <dbReference type="NCBI Taxonomy" id="51028"/>
    <lineage>
        <taxon>Eukaryota</taxon>
        <taxon>Metazoa</taxon>
        <taxon>Ecdysozoa</taxon>
        <taxon>Nematoda</taxon>
        <taxon>Chromadorea</taxon>
        <taxon>Rhabditida</taxon>
        <taxon>Spirurina</taxon>
        <taxon>Oxyuridomorpha</taxon>
        <taxon>Oxyuroidea</taxon>
        <taxon>Oxyuridae</taxon>
        <taxon>Enterobius</taxon>
    </lineage>
</organism>
<gene>
    <name evidence="4" type="ORF">EVEC_LOCUS7132</name>
</gene>
<sequence>KSVEDAKNNQLSNEENEKKHEIEQETVTNHGIKAPKHHRNRAQSNPGQAKNNEFTLAVLGASRVGKSALVGQFLWDGFIKDYRPTVEEFNWIEYNNDSEKEFMLQIIDSSGSHDFLAMRQLYARTADAFVVVYSVDDSLSFDEAKGIIREIRELNVKNAPILLLANKTDLYEGSFQWICQDGDKYAQKNGLLFAQISAKNSQKVTLNFQQFFFDIFFRVDEAFACLLNKIDGFLPSQLKIRRQSMPSTQAYCGLDPIAIAKVAKKHNKSNCVLS</sequence>
<dbReference type="GO" id="GO:0007165">
    <property type="term" value="P:signal transduction"/>
    <property type="evidence" value="ECO:0007669"/>
    <property type="project" value="InterPro"/>
</dbReference>
<dbReference type="PRINTS" id="PR00449">
    <property type="entry name" value="RASTRNSFRMNG"/>
</dbReference>
<protein>
    <submittedName>
        <fullName evidence="6">GTP-binding protein</fullName>
    </submittedName>
</protein>
<evidence type="ECO:0000256" key="1">
    <source>
        <dbReference type="ARBA" id="ARBA00022741"/>
    </source>
</evidence>
<reference evidence="4 5" key="2">
    <citation type="submission" date="2018-10" db="EMBL/GenBank/DDBJ databases">
        <authorList>
            <consortium name="Pathogen Informatics"/>
        </authorList>
    </citation>
    <scope>NUCLEOTIDE SEQUENCE [LARGE SCALE GENOMIC DNA]</scope>
</reference>
<dbReference type="Gene3D" id="3.40.50.300">
    <property type="entry name" value="P-loop containing nucleotide triphosphate hydrolases"/>
    <property type="match status" value="1"/>
</dbReference>
<dbReference type="InterPro" id="IPR001806">
    <property type="entry name" value="Small_GTPase"/>
</dbReference>
<evidence type="ECO:0000256" key="2">
    <source>
        <dbReference type="ARBA" id="ARBA00023134"/>
    </source>
</evidence>
<accession>A0A0N4VAV9</accession>
<dbReference type="PANTHER" id="PTHR24070">
    <property type="entry name" value="RAS, DI-RAS, AND RHEB FAMILY MEMBERS OF SMALL GTPASE SUPERFAMILY"/>
    <property type="match status" value="1"/>
</dbReference>
<name>A0A0N4VAV9_ENTVE</name>
<dbReference type="SMART" id="SM00174">
    <property type="entry name" value="RHO"/>
    <property type="match status" value="1"/>
</dbReference>
<dbReference type="STRING" id="51028.A0A0N4VAV9"/>
<evidence type="ECO:0000256" key="3">
    <source>
        <dbReference type="SAM" id="MobiDB-lite"/>
    </source>
</evidence>
<proteinExistence type="predicted"/>
<dbReference type="GO" id="GO:0016020">
    <property type="term" value="C:membrane"/>
    <property type="evidence" value="ECO:0007669"/>
    <property type="project" value="InterPro"/>
</dbReference>
<dbReference type="GO" id="GO:0003924">
    <property type="term" value="F:GTPase activity"/>
    <property type="evidence" value="ECO:0007669"/>
    <property type="project" value="InterPro"/>
</dbReference>
<dbReference type="GO" id="GO:0005525">
    <property type="term" value="F:GTP binding"/>
    <property type="evidence" value="ECO:0007669"/>
    <property type="project" value="UniProtKB-KW"/>
</dbReference>
<dbReference type="SUPFAM" id="SSF52540">
    <property type="entry name" value="P-loop containing nucleoside triphosphate hydrolases"/>
    <property type="match status" value="1"/>
</dbReference>
<evidence type="ECO:0000313" key="5">
    <source>
        <dbReference type="Proteomes" id="UP000274131"/>
    </source>
</evidence>
<dbReference type="EMBL" id="UXUI01008791">
    <property type="protein sequence ID" value="VDD92381.1"/>
    <property type="molecule type" value="Genomic_DNA"/>
</dbReference>
<reference evidence="6" key="1">
    <citation type="submission" date="2017-02" db="UniProtKB">
        <authorList>
            <consortium name="WormBaseParasite"/>
        </authorList>
    </citation>
    <scope>IDENTIFICATION</scope>
</reference>
<dbReference type="NCBIfam" id="TIGR00231">
    <property type="entry name" value="small_GTP"/>
    <property type="match status" value="1"/>
</dbReference>
<evidence type="ECO:0000313" key="4">
    <source>
        <dbReference type="EMBL" id="VDD92381.1"/>
    </source>
</evidence>
<dbReference type="InterPro" id="IPR027417">
    <property type="entry name" value="P-loop_NTPase"/>
</dbReference>
<dbReference type="AlphaFoldDB" id="A0A0N4VAV9"/>
<dbReference type="OrthoDB" id="265044at2759"/>
<dbReference type="PROSITE" id="PS51421">
    <property type="entry name" value="RAS"/>
    <property type="match status" value="1"/>
</dbReference>
<dbReference type="PROSITE" id="PS51419">
    <property type="entry name" value="RAB"/>
    <property type="match status" value="1"/>
</dbReference>
<keyword evidence="5" id="KW-1185">Reference proteome</keyword>
<dbReference type="SMART" id="SM00173">
    <property type="entry name" value="RAS"/>
    <property type="match status" value="1"/>
</dbReference>
<dbReference type="Proteomes" id="UP000274131">
    <property type="component" value="Unassembled WGS sequence"/>
</dbReference>
<dbReference type="Pfam" id="PF00071">
    <property type="entry name" value="Ras"/>
    <property type="match status" value="1"/>
</dbReference>
<dbReference type="WBParaSite" id="EVEC_0000764801-mRNA-1">
    <property type="protein sequence ID" value="EVEC_0000764801-mRNA-1"/>
    <property type="gene ID" value="EVEC_0000764801"/>
</dbReference>
<keyword evidence="1" id="KW-0547">Nucleotide-binding</keyword>
<evidence type="ECO:0000313" key="6">
    <source>
        <dbReference type="WBParaSite" id="EVEC_0000764801-mRNA-1"/>
    </source>
</evidence>
<dbReference type="InterPro" id="IPR020849">
    <property type="entry name" value="Small_GTPase_Ras-type"/>
</dbReference>
<dbReference type="InterPro" id="IPR005225">
    <property type="entry name" value="Small_GTP-bd"/>
</dbReference>
<keyword evidence="2" id="KW-0342">GTP-binding</keyword>
<feature type="region of interest" description="Disordered" evidence="3">
    <location>
        <begin position="1"/>
        <end position="49"/>
    </location>
</feature>